<evidence type="ECO:0000313" key="2">
    <source>
        <dbReference type="EMBL" id="KRQ14887.1"/>
    </source>
</evidence>
<dbReference type="OrthoDB" id="9800876at2"/>
<gene>
    <name evidence="2" type="ORF">AOQ71_10700</name>
</gene>
<feature type="domain" description="HTH merR-type" evidence="1">
    <location>
        <begin position="1"/>
        <end position="64"/>
    </location>
</feature>
<dbReference type="Pfam" id="PF13411">
    <property type="entry name" value="MerR_1"/>
    <property type="match status" value="1"/>
</dbReference>
<organism evidence="2 3">
    <name type="scientific">Bradyrhizobium manausense</name>
    <dbReference type="NCBI Taxonomy" id="989370"/>
    <lineage>
        <taxon>Bacteria</taxon>
        <taxon>Pseudomonadati</taxon>
        <taxon>Pseudomonadota</taxon>
        <taxon>Alphaproteobacteria</taxon>
        <taxon>Hyphomicrobiales</taxon>
        <taxon>Nitrobacteraceae</taxon>
        <taxon>Bradyrhizobium</taxon>
    </lineage>
</organism>
<dbReference type="Proteomes" id="UP000051936">
    <property type="component" value="Unassembled WGS sequence"/>
</dbReference>
<comment type="caution">
    <text evidence="2">The sequence shown here is derived from an EMBL/GenBank/DDBJ whole genome shotgun (WGS) entry which is preliminary data.</text>
</comment>
<dbReference type="GO" id="GO:0003677">
    <property type="term" value="F:DNA binding"/>
    <property type="evidence" value="ECO:0007669"/>
    <property type="project" value="InterPro"/>
</dbReference>
<keyword evidence="3" id="KW-1185">Reference proteome</keyword>
<dbReference type="AlphaFoldDB" id="A0A0R3DY59"/>
<dbReference type="RefSeq" id="WP_057745611.1">
    <property type="nucleotide sequence ID" value="NZ_LJYG01000045.1"/>
</dbReference>
<evidence type="ECO:0000259" key="1">
    <source>
        <dbReference type="Pfam" id="PF13411"/>
    </source>
</evidence>
<dbReference type="Gene3D" id="1.10.1660.10">
    <property type="match status" value="1"/>
</dbReference>
<dbReference type="STRING" id="989370.AOQ71_10700"/>
<proteinExistence type="predicted"/>
<name>A0A0R3DY59_9BRAD</name>
<reference evidence="2 3" key="1">
    <citation type="submission" date="2015-09" db="EMBL/GenBank/DDBJ databases">
        <title>Draft Genome Sequence of Bradyrhizobium manausense Strain BR 3351T, a Novel Symbiotic Nitrogen-Fixing Alphaproteobacterium Isolated from Brazilian Amazon Rain Forest.</title>
        <authorList>
            <person name="De Araujo J.L."/>
            <person name="Zilli J.E."/>
        </authorList>
    </citation>
    <scope>NUCLEOTIDE SEQUENCE [LARGE SCALE GENOMIC DNA]</scope>
    <source>
        <strain evidence="2 3">BR3351</strain>
    </source>
</reference>
<dbReference type="GO" id="GO:0006355">
    <property type="term" value="P:regulation of DNA-templated transcription"/>
    <property type="evidence" value="ECO:0007669"/>
    <property type="project" value="InterPro"/>
</dbReference>
<dbReference type="InterPro" id="IPR000551">
    <property type="entry name" value="MerR-type_HTH_dom"/>
</dbReference>
<sequence length="92" mass="10575">MQLQEFADRSHLDSSTIEAWMDAEWLVAHRPGHPFSEQDLARVRLIEDLKGDLGVNDEGVALVLYLLDQLYGLRCLLRDIQAMRITADDRTH</sequence>
<evidence type="ECO:0000313" key="3">
    <source>
        <dbReference type="Proteomes" id="UP000051936"/>
    </source>
</evidence>
<accession>A0A0R3DY59</accession>
<dbReference type="EMBL" id="LJYG01000045">
    <property type="protein sequence ID" value="KRQ14887.1"/>
    <property type="molecule type" value="Genomic_DNA"/>
</dbReference>
<protein>
    <recommendedName>
        <fullName evidence="1">HTH merR-type domain-containing protein</fullName>
    </recommendedName>
</protein>